<dbReference type="SUPFAM" id="SSF56935">
    <property type="entry name" value="Porins"/>
    <property type="match status" value="1"/>
</dbReference>
<gene>
    <name evidence="2" type="ORF">CEW91_00155</name>
</gene>
<accession>A0ABM6LQ54</accession>
<feature type="chain" id="PRO_5046139022" description="Porin domain-containing protein" evidence="1">
    <location>
        <begin position="23"/>
        <end position="382"/>
    </location>
</feature>
<evidence type="ECO:0000256" key="1">
    <source>
        <dbReference type="SAM" id="SignalP"/>
    </source>
</evidence>
<evidence type="ECO:0008006" key="4">
    <source>
        <dbReference type="Google" id="ProtNLM"/>
    </source>
</evidence>
<keyword evidence="3" id="KW-1185">Reference proteome</keyword>
<evidence type="ECO:0000313" key="3">
    <source>
        <dbReference type="Proteomes" id="UP000197717"/>
    </source>
</evidence>
<organism evidence="2 3">
    <name type="scientific">Idiomarina piscisalsi</name>
    <dbReference type="NCBI Taxonomy" id="1096243"/>
    <lineage>
        <taxon>Bacteria</taxon>
        <taxon>Pseudomonadati</taxon>
        <taxon>Pseudomonadota</taxon>
        <taxon>Gammaproteobacteria</taxon>
        <taxon>Alteromonadales</taxon>
        <taxon>Idiomarinaceae</taxon>
        <taxon>Idiomarina</taxon>
    </lineage>
</organism>
<reference evidence="2 3" key="1">
    <citation type="submission" date="2017-06" db="EMBL/GenBank/DDBJ databases">
        <title>Complete genome sequence of Idiomarina piscisalsi strain 10PY1A isolated from soil of Soudi Arabia.</title>
        <authorList>
            <person name="Kim M.-C."/>
            <person name="Jung B.K."/>
            <person name="Budiyanto F."/>
            <person name="Nzila A."/>
            <person name="Shin J.-H."/>
        </authorList>
    </citation>
    <scope>NUCLEOTIDE SEQUENCE [LARGE SCALE GENOMIC DNA]</scope>
    <source>
        <strain evidence="2 3">10PY1A</strain>
    </source>
</reference>
<protein>
    <recommendedName>
        <fullName evidence="4">Porin domain-containing protein</fullName>
    </recommendedName>
</protein>
<dbReference type="EMBL" id="CP022133">
    <property type="protein sequence ID" value="ASG64664.1"/>
    <property type="molecule type" value="Genomic_DNA"/>
</dbReference>
<dbReference type="RefSeq" id="WP_088767126.1">
    <property type="nucleotide sequence ID" value="NZ_CP022133.1"/>
</dbReference>
<name>A0ABM6LQ54_9GAMM</name>
<feature type="signal peptide" evidence="1">
    <location>
        <begin position="1"/>
        <end position="22"/>
    </location>
</feature>
<proteinExistence type="predicted"/>
<dbReference type="InterPro" id="IPR023614">
    <property type="entry name" value="Porin_dom_sf"/>
</dbReference>
<dbReference type="Gene3D" id="2.40.160.10">
    <property type="entry name" value="Porin"/>
    <property type="match status" value="1"/>
</dbReference>
<dbReference type="Proteomes" id="UP000197717">
    <property type="component" value="Chromosome"/>
</dbReference>
<evidence type="ECO:0000313" key="2">
    <source>
        <dbReference type="EMBL" id="ASG64664.1"/>
    </source>
</evidence>
<keyword evidence="1" id="KW-0732">Signal</keyword>
<sequence length="382" mass="41897">MKYSLLASISASALVMSSSALAQDQIEWSGFGSIAAGMTTGSDDQLFGYDNDLDFNPGSLFALQAKANLSDKLSVTTQIMSRGSEDFDLGVEWAYLQYQLTDSASVNVGKLRLPFYMYSDYLDVGYSYHWLRTPQSVYRVPFDNYTGVSFQHNAFVGDFTFNTQIVAGNMQDDISVIGGETAEAELNNLIGFNTSAIYSNLTMRVAYYQTNDANIQLRGIDGDVDALLTLLEQVGADQIITELDASEDKGTFAGVGVMYDNFDWFVGAEYTELELENSYVPKQRSAYITAGKRFDSWALHATYGKTDDKVMNPERFAVPDPQLQAVVNQAANIVVTETAYSSIGVNVNIAPSAVLKFDVTHADNKLTDESDVLASAAVQFVF</sequence>